<reference evidence="1 2" key="1">
    <citation type="journal article" date="2012" name="J. Bacteriol.">
        <title>Genome Sequence of the Antarctic Psychrophile Bacterium Planococcus antarcticus DSM 14505.</title>
        <authorList>
            <person name="Margolles A."/>
            <person name="Gueimonde M."/>
            <person name="Sanchez B."/>
        </authorList>
    </citation>
    <scope>NUCLEOTIDE SEQUENCE [LARGE SCALE GENOMIC DNA]</scope>
    <source>
        <strain evidence="1 2">DSM 14505</strain>
    </source>
</reference>
<gene>
    <name evidence="1" type="ORF">A1A1_16695</name>
</gene>
<proteinExistence type="predicted"/>
<dbReference type="Proteomes" id="UP000004725">
    <property type="component" value="Unassembled WGS sequence"/>
</dbReference>
<accession>A0AA87LQ82</accession>
<evidence type="ECO:0000313" key="2">
    <source>
        <dbReference type="Proteomes" id="UP000004725"/>
    </source>
</evidence>
<protein>
    <submittedName>
        <fullName evidence="1">Uncharacterized protein</fullName>
    </submittedName>
</protein>
<sequence length="121" mass="13958">MIISDILKMTQEKTIAEIAKDHLEVGEKTARQAMKMAGCYSIVGQRGWFFDESENPENLDKSIYDFVELVKQEREHILKVAANVQTYKGNNPPVPRKRHSFDLDVRLVKQLKLKSVQDDKP</sequence>
<name>A0AA87LQ82_9BACL</name>
<dbReference type="EMBL" id="AJYB01000080">
    <property type="protein sequence ID" value="EIM05321.1"/>
    <property type="molecule type" value="Genomic_DNA"/>
</dbReference>
<feature type="non-terminal residue" evidence="1">
    <location>
        <position position="121"/>
    </location>
</feature>
<evidence type="ECO:0000313" key="1">
    <source>
        <dbReference type="EMBL" id="EIM05321.1"/>
    </source>
</evidence>
<organism evidence="1 2">
    <name type="scientific">Planococcus antarcticus DSM 14505</name>
    <dbReference type="NCBI Taxonomy" id="1185653"/>
    <lineage>
        <taxon>Bacteria</taxon>
        <taxon>Bacillati</taxon>
        <taxon>Bacillota</taxon>
        <taxon>Bacilli</taxon>
        <taxon>Bacillales</taxon>
        <taxon>Caryophanaceae</taxon>
        <taxon>Planococcus</taxon>
    </lineage>
</organism>
<dbReference type="AlphaFoldDB" id="A0AA87LQ82"/>
<comment type="caution">
    <text evidence="1">The sequence shown here is derived from an EMBL/GenBank/DDBJ whole genome shotgun (WGS) entry which is preliminary data.</text>
</comment>